<evidence type="ECO:0000313" key="4">
    <source>
        <dbReference type="Proteomes" id="UP000262917"/>
    </source>
</evidence>
<feature type="coiled-coil region" evidence="1">
    <location>
        <begin position="48"/>
        <end position="75"/>
    </location>
</feature>
<evidence type="ECO:0008006" key="5">
    <source>
        <dbReference type="Google" id="ProtNLM"/>
    </source>
</evidence>
<evidence type="ECO:0000256" key="1">
    <source>
        <dbReference type="SAM" id="Coils"/>
    </source>
</evidence>
<keyword evidence="1" id="KW-0175">Coiled coil</keyword>
<comment type="caution">
    <text evidence="3">The sequence shown here is derived from an EMBL/GenBank/DDBJ whole genome shotgun (WGS) entry which is preliminary data.</text>
</comment>
<proteinExistence type="predicted"/>
<dbReference type="Proteomes" id="UP000262917">
    <property type="component" value="Unassembled WGS sequence"/>
</dbReference>
<sequence>MFVLALALPSALAVAQTSRPALIRPAAAPVAVQPAAAIDQTRVIQRRLKLLGQRNRALESRVATLEEALREMRARTELTCSGTTSVNGRGGSDDCTPYACNHVDGRCRVTAAKTEHCAPGFVWNGGNQCVAPPPADQEKDCGFLGFGCL</sequence>
<evidence type="ECO:0000313" key="3">
    <source>
        <dbReference type="EMBL" id="RFP58954.1"/>
    </source>
</evidence>
<reference evidence="3 4" key="1">
    <citation type="submission" date="2018-08" db="EMBL/GenBank/DDBJ databases">
        <title>Lysobacter weifangensis sp. nov., a new member of the family 'Xanthomonadaceae', isolated from soil in a farmland.</title>
        <authorList>
            <person name="Zhao H."/>
        </authorList>
    </citation>
    <scope>NUCLEOTIDE SEQUENCE [LARGE SCALE GENOMIC DNA]</scope>
    <source>
        <strain evidence="3 4">WF-2</strain>
    </source>
</reference>
<gene>
    <name evidence="3" type="ORF">D0Y53_12210</name>
</gene>
<feature type="signal peptide" evidence="2">
    <location>
        <begin position="1"/>
        <end position="15"/>
    </location>
</feature>
<evidence type="ECO:0000256" key="2">
    <source>
        <dbReference type="SAM" id="SignalP"/>
    </source>
</evidence>
<protein>
    <recommendedName>
        <fullName evidence="5">Chitin-binding type-2 domain-containing protein</fullName>
    </recommendedName>
</protein>
<dbReference type="EMBL" id="QVPD01000017">
    <property type="protein sequence ID" value="RFP58954.1"/>
    <property type="molecule type" value="Genomic_DNA"/>
</dbReference>
<organism evidence="3 4">
    <name type="scientific">Cognatiluteimonas weifangensis</name>
    <dbReference type="NCBI Taxonomy" id="2303539"/>
    <lineage>
        <taxon>Bacteria</taxon>
        <taxon>Pseudomonadati</taxon>
        <taxon>Pseudomonadota</taxon>
        <taxon>Gammaproteobacteria</taxon>
        <taxon>Lysobacterales</taxon>
        <taxon>Lysobacteraceae</taxon>
        <taxon>Cognatiluteimonas</taxon>
    </lineage>
</organism>
<dbReference type="AlphaFoldDB" id="A0A372DHK4"/>
<accession>A0A372DHK4</accession>
<keyword evidence="4" id="KW-1185">Reference proteome</keyword>
<name>A0A372DHK4_9GAMM</name>
<keyword evidence="2" id="KW-0732">Signal</keyword>
<feature type="chain" id="PRO_5016852781" description="Chitin-binding type-2 domain-containing protein" evidence="2">
    <location>
        <begin position="16"/>
        <end position="149"/>
    </location>
</feature>